<comment type="similarity">
    <text evidence="1">Belongs to the FemABX family.</text>
</comment>
<comment type="caution">
    <text evidence="7">The sequence shown here is derived from an EMBL/GenBank/DDBJ whole genome shotgun (WGS) entry which is preliminary data.</text>
</comment>
<dbReference type="GO" id="GO:0008360">
    <property type="term" value="P:regulation of cell shape"/>
    <property type="evidence" value="ECO:0007669"/>
    <property type="project" value="UniProtKB-KW"/>
</dbReference>
<keyword evidence="6" id="KW-0961">Cell wall biogenesis/degradation</keyword>
<evidence type="ECO:0000313" key="8">
    <source>
        <dbReference type="Proteomes" id="UP000177067"/>
    </source>
</evidence>
<keyword evidence="5" id="KW-0012">Acyltransferase</keyword>
<dbReference type="GO" id="GO:0009252">
    <property type="term" value="P:peptidoglycan biosynthetic process"/>
    <property type="evidence" value="ECO:0007669"/>
    <property type="project" value="UniProtKB-KW"/>
</dbReference>
<evidence type="ECO:0000313" key="7">
    <source>
        <dbReference type="EMBL" id="OGH58587.1"/>
    </source>
</evidence>
<dbReference type="Gene3D" id="3.40.630.30">
    <property type="match status" value="1"/>
</dbReference>
<name>A0A1F6LGR5_9BACT</name>
<evidence type="ECO:0000256" key="4">
    <source>
        <dbReference type="ARBA" id="ARBA00022984"/>
    </source>
</evidence>
<organism evidence="7 8">
    <name type="scientific">Candidatus Magasanikbacteria bacterium RIFCSPHIGHO2_01_FULL_33_34</name>
    <dbReference type="NCBI Taxonomy" id="1798671"/>
    <lineage>
        <taxon>Bacteria</taxon>
        <taxon>Candidatus Magasanikiibacteriota</taxon>
    </lineage>
</organism>
<dbReference type="AlphaFoldDB" id="A0A1F6LGR5"/>
<dbReference type="Pfam" id="PF02388">
    <property type="entry name" value="FemAB"/>
    <property type="match status" value="2"/>
</dbReference>
<dbReference type="PROSITE" id="PS51191">
    <property type="entry name" value="FEMABX"/>
    <property type="match status" value="1"/>
</dbReference>
<evidence type="ECO:0000256" key="5">
    <source>
        <dbReference type="ARBA" id="ARBA00023315"/>
    </source>
</evidence>
<dbReference type="GO" id="GO:0016755">
    <property type="term" value="F:aminoacyltransferase activity"/>
    <property type="evidence" value="ECO:0007669"/>
    <property type="project" value="InterPro"/>
</dbReference>
<dbReference type="InterPro" id="IPR050644">
    <property type="entry name" value="PG_Glycine_Bridge_Synth"/>
</dbReference>
<accession>A0A1F6LGR5</accession>
<dbReference type="InterPro" id="IPR016181">
    <property type="entry name" value="Acyl_CoA_acyltransferase"/>
</dbReference>
<keyword evidence="4" id="KW-0573">Peptidoglycan synthesis</keyword>
<sequence>MHEIICKDKNSWDNSFSREFLQSWQWGEFQKSVGLSPLRFQIKVGQNIFWQAQGFEYKIFGVIKFIYFPKISFVELSKEQKVSFFNFLSAQGYMFVRVEPIDNNIEVGGYDRVDVANRQPKNTFVLDITKTEEQLMNSMHAKTRYNIGLAERKGVTVRTQKNIDVFWNLNEETSARDKFKSHNKEYYRKMLELDICHQLTAYVDNIPVASNICINFNKVFTYLHGASSNQFRNLMAPYLLQWESIKFAKGLGAEEYDFGGTAPVYLETHIKDVEVKAPTCYNNFCWDVTHKWTGITRFKVGFYGIPKNYPPAIEVIFKKNIYKLFNKIKSIL</sequence>
<evidence type="ECO:0000256" key="3">
    <source>
        <dbReference type="ARBA" id="ARBA00022960"/>
    </source>
</evidence>
<dbReference type="GO" id="GO:0071555">
    <property type="term" value="P:cell wall organization"/>
    <property type="evidence" value="ECO:0007669"/>
    <property type="project" value="UniProtKB-KW"/>
</dbReference>
<evidence type="ECO:0000256" key="1">
    <source>
        <dbReference type="ARBA" id="ARBA00009943"/>
    </source>
</evidence>
<evidence type="ECO:0008006" key="9">
    <source>
        <dbReference type="Google" id="ProtNLM"/>
    </source>
</evidence>
<dbReference type="PANTHER" id="PTHR36174:SF1">
    <property type="entry name" value="LIPID II:GLYCINE GLYCYLTRANSFERASE"/>
    <property type="match status" value="1"/>
</dbReference>
<keyword evidence="2" id="KW-0808">Transferase</keyword>
<dbReference type="EMBL" id="MFPS01000009">
    <property type="protein sequence ID" value="OGH58587.1"/>
    <property type="molecule type" value="Genomic_DNA"/>
</dbReference>
<reference evidence="7 8" key="1">
    <citation type="journal article" date="2016" name="Nat. Commun.">
        <title>Thousands of microbial genomes shed light on interconnected biogeochemical processes in an aquifer system.</title>
        <authorList>
            <person name="Anantharaman K."/>
            <person name="Brown C.T."/>
            <person name="Hug L.A."/>
            <person name="Sharon I."/>
            <person name="Castelle C.J."/>
            <person name="Probst A.J."/>
            <person name="Thomas B.C."/>
            <person name="Singh A."/>
            <person name="Wilkins M.J."/>
            <person name="Karaoz U."/>
            <person name="Brodie E.L."/>
            <person name="Williams K.H."/>
            <person name="Hubbard S.S."/>
            <person name="Banfield J.F."/>
        </authorList>
    </citation>
    <scope>NUCLEOTIDE SEQUENCE [LARGE SCALE GENOMIC DNA]</scope>
</reference>
<evidence type="ECO:0000256" key="2">
    <source>
        <dbReference type="ARBA" id="ARBA00022679"/>
    </source>
</evidence>
<dbReference type="InterPro" id="IPR003447">
    <property type="entry name" value="FEMABX"/>
</dbReference>
<proteinExistence type="inferred from homology"/>
<evidence type="ECO:0000256" key="6">
    <source>
        <dbReference type="ARBA" id="ARBA00023316"/>
    </source>
</evidence>
<dbReference type="Proteomes" id="UP000177067">
    <property type="component" value="Unassembled WGS sequence"/>
</dbReference>
<keyword evidence="3" id="KW-0133">Cell shape</keyword>
<dbReference type="PANTHER" id="PTHR36174">
    <property type="entry name" value="LIPID II:GLYCINE GLYCYLTRANSFERASE"/>
    <property type="match status" value="1"/>
</dbReference>
<gene>
    <name evidence="7" type="ORF">A2725_02695</name>
</gene>
<dbReference type="SUPFAM" id="SSF55729">
    <property type="entry name" value="Acyl-CoA N-acyltransferases (Nat)"/>
    <property type="match status" value="2"/>
</dbReference>
<protein>
    <recommendedName>
        <fullName evidence="9">BioF2-like acetyltransferase domain-containing protein</fullName>
    </recommendedName>
</protein>